<evidence type="ECO:0000313" key="2">
    <source>
        <dbReference type="Proteomes" id="UP000696573"/>
    </source>
</evidence>
<proteinExistence type="predicted"/>
<dbReference type="EMBL" id="CABFNQ020000727">
    <property type="protein sequence ID" value="CAH0027402.1"/>
    <property type="molecule type" value="Genomic_DNA"/>
</dbReference>
<evidence type="ECO:0000313" key="1">
    <source>
        <dbReference type="EMBL" id="CAH0027402.1"/>
    </source>
</evidence>
<protein>
    <submittedName>
        <fullName evidence="1">Uncharacterized protein</fullName>
    </submittedName>
</protein>
<reference evidence="1" key="1">
    <citation type="submission" date="2021-10" db="EMBL/GenBank/DDBJ databases">
        <authorList>
            <person name="Piombo E."/>
        </authorList>
    </citation>
    <scope>NUCLEOTIDE SEQUENCE</scope>
</reference>
<dbReference type="Proteomes" id="UP000696573">
    <property type="component" value="Unassembled WGS sequence"/>
</dbReference>
<dbReference type="AlphaFoldDB" id="A0A9N9YQY7"/>
<organism evidence="1 2">
    <name type="scientific">Clonostachys rhizophaga</name>
    <dbReference type="NCBI Taxonomy" id="160324"/>
    <lineage>
        <taxon>Eukaryota</taxon>
        <taxon>Fungi</taxon>
        <taxon>Dikarya</taxon>
        <taxon>Ascomycota</taxon>
        <taxon>Pezizomycotina</taxon>
        <taxon>Sordariomycetes</taxon>
        <taxon>Hypocreomycetidae</taxon>
        <taxon>Hypocreales</taxon>
        <taxon>Bionectriaceae</taxon>
        <taxon>Clonostachys</taxon>
    </lineage>
</organism>
<accession>A0A9N9YQY7</accession>
<gene>
    <name evidence="1" type="ORF">CRHIZ90672A_00015874</name>
</gene>
<dbReference type="OrthoDB" id="4202165at2759"/>
<comment type="caution">
    <text evidence="1">The sequence shown here is derived from an EMBL/GenBank/DDBJ whole genome shotgun (WGS) entry which is preliminary data.</text>
</comment>
<sequence length="246" mass="27912">MEHTSDARLLRILNDFNESKIILVEWETPLLRRLGVPLAPKEDLLFLVPDEQLHLADNIVKARGLPVGDHSLSYLSEFANQGFRYVFDDPISRLMLVPLSWTGIKQEELIAIEPASSIPPCTTLTVPLPYFCTAYLRIIMQEEAGSMVRVMAIADLSGVIAYSMFDMTYEGSYMSCPEDNIDEAGDVLTDGEKEKRAEKEALEMENALNSIREWHFTPETEWARDILIRLVSGTLRYELLPCKGQE</sequence>
<keyword evidence="2" id="KW-1185">Reference proteome</keyword>
<name>A0A9N9YQY7_9HYPO</name>